<keyword evidence="1" id="KW-1133">Transmembrane helix</keyword>
<reference evidence="2 3" key="1">
    <citation type="journal article" date="2016" name="Genome Announc.">
        <title>Complete Genome Sequence of a New Megavirus Family Member Isolated from an Inland Water Lake for the First Time in India.</title>
        <authorList>
            <person name="Chatterjee A."/>
            <person name="Ali F."/>
            <person name="Bange D."/>
            <person name="Kondabagil K."/>
        </authorList>
    </citation>
    <scope>NUCLEOTIDE SEQUENCE [LARGE SCALE GENOMIC DNA]</scope>
    <source>
        <strain evidence="2">1</strain>
    </source>
</reference>
<dbReference type="GeneID" id="80512683"/>
<evidence type="ECO:0000313" key="3">
    <source>
        <dbReference type="Proteomes" id="UP000241365"/>
    </source>
</evidence>
<dbReference type="RefSeq" id="YP_010776072.1">
    <property type="nucleotide sequence ID" value="NC_075034.1"/>
</dbReference>
<evidence type="ECO:0000313" key="2">
    <source>
        <dbReference type="EMBL" id="ANB50321.1"/>
    </source>
</evidence>
<protein>
    <submittedName>
        <fullName evidence="2">Uncharacterized protein</fullName>
    </submittedName>
</protein>
<proteinExistence type="predicted"/>
<name>A0A167R561_9VIRU</name>
<evidence type="ECO:0000256" key="1">
    <source>
        <dbReference type="SAM" id="Phobius"/>
    </source>
</evidence>
<keyword evidence="1" id="KW-0812">Transmembrane</keyword>
<dbReference type="EMBL" id="KU877344">
    <property type="protein sequence ID" value="ANB50321.1"/>
    <property type="molecule type" value="Genomic_DNA"/>
</dbReference>
<feature type="transmembrane region" description="Helical" evidence="1">
    <location>
        <begin position="244"/>
        <end position="265"/>
    </location>
</feature>
<dbReference type="KEGG" id="vg:80512683"/>
<sequence>MNTIKYGDTIFIILPALNNPLIFSGSEPHYTNATQYEYVPSLTSANINSGNTYTIEPIGDANIGDDITPNSLFRLKENLYGYYLYDLNSIVYQGDATDNRSQWRIEPIDHSTNVITYDQEFKLVNQSTGGDAGLNEINNLIITSSREDNNNYIFKFLPGPFEYAKSQCCQNNNIYHNPNVCGTNQPNSQSCNDIQPNIQLSTQVTTTPATSTGLVDSRYNVSSSQQIEMLTSVGSSNTTSYRTWYIIGGVVLLVIIIAIIILIFIKMRK</sequence>
<keyword evidence="1" id="KW-0472">Membrane</keyword>
<accession>A0A167R561</accession>
<dbReference type="Proteomes" id="UP000241365">
    <property type="component" value="Segment"/>
</dbReference>
<keyword evidence="3" id="KW-1185">Reference proteome</keyword>
<organism evidence="2 3">
    <name type="scientific">Powai lake megavirus</name>
    <dbReference type="NCBI Taxonomy" id="1842663"/>
    <lineage>
        <taxon>Viruses</taxon>
        <taxon>Varidnaviria</taxon>
        <taxon>Bamfordvirae</taxon>
        <taxon>Nucleocytoviricota</taxon>
        <taxon>Megaviricetes</taxon>
        <taxon>Imitervirales</taxon>
        <taxon>Mimiviridae</taxon>
        <taxon>Megamimivirinae</taxon>
        <taxon>Megavirus</taxon>
        <taxon>Megavirus powaiense</taxon>
    </lineage>
</organism>